<proteinExistence type="predicted"/>
<dbReference type="AlphaFoldDB" id="A0A645D5C9"/>
<accession>A0A645D5C9</accession>
<organism evidence="1">
    <name type="scientific">bioreactor metagenome</name>
    <dbReference type="NCBI Taxonomy" id="1076179"/>
    <lineage>
        <taxon>unclassified sequences</taxon>
        <taxon>metagenomes</taxon>
        <taxon>ecological metagenomes</taxon>
    </lineage>
</organism>
<evidence type="ECO:0000313" key="1">
    <source>
        <dbReference type="EMBL" id="MPM84425.1"/>
    </source>
</evidence>
<comment type="caution">
    <text evidence="1">The sequence shown here is derived from an EMBL/GenBank/DDBJ whole genome shotgun (WGS) entry which is preliminary data.</text>
</comment>
<dbReference type="EMBL" id="VSSQ01032976">
    <property type="protein sequence ID" value="MPM84425.1"/>
    <property type="molecule type" value="Genomic_DNA"/>
</dbReference>
<gene>
    <name evidence="1" type="ORF">SDC9_131497</name>
</gene>
<name>A0A645D5C9_9ZZZZ</name>
<sequence>MGPRTVFQQPRALAHAKTLLFVNDHSAEVFKFNLVGEQRLGAGNDADESFRQAVQRLFPLPRGQVGLYQRAFDAQRRKVSLRLPVKLLGEHLGRCEHRALRAAVTDSRRKRDGDERLAAADVSLQKA</sequence>
<protein>
    <submittedName>
        <fullName evidence="1">Uncharacterized protein</fullName>
    </submittedName>
</protein>
<reference evidence="1" key="1">
    <citation type="submission" date="2019-08" db="EMBL/GenBank/DDBJ databases">
        <authorList>
            <person name="Kucharzyk K."/>
            <person name="Murdoch R.W."/>
            <person name="Higgins S."/>
            <person name="Loffler F."/>
        </authorList>
    </citation>
    <scope>NUCLEOTIDE SEQUENCE</scope>
</reference>